<gene>
    <name evidence="3" type="ORF">L1049_002100</name>
</gene>
<sequence>MNWIKGWRCFAKNSKSTGDISQLGGSRNKHPNGILHPQRGSAPTTLLQQVGFGAKLSAMTLSRSFGQGGQNDPQLDRDFLVQLWIADRKMQSSREKRKPRNEKYNEHVKPVLKQPPLSQSVTGFLEPASNEEVQVAPLLARSNLLITRDIEWANLVLGFEQENRYAIVDVCYPQSPVGFIREQSNVISRQLLRLRRPFVAYITDAMGNELFRVRRPFWWITSSIYAEINGKVR</sequence>
<dbReference type="GO" id="GO:0005886">
    <property type="term" value="C:plasma membrane"/>
    <property type="evidence" value="ECO:0007669"/>
    <property type="project" value="TreeGrafter"/>
</dbReference>
<comment type="similarity">
    <text evidence="1 2">Belongs to the phospholipid scramblase family.</text>
</comment>
<evidence type="ECO:0000313" key="3">
    <source>
        <dbReference type="EMBL" id="KAK9271737.1"/>
    </source>
</evidence>
<dbReference type="AlphaFoldDB" id="A0AAP0R6E0"/>
<comment type="caution">
    <text evidence="3">The sequence shown here is derived from an EMBL/GenBank/DDBJ whole genome shotgun (WGS) entry which is preliminary data.</text>
</comment>
<keyword evidence="4" id="KW-1185">Reference proteome</keyword>
<dbReference type="Pfam" id="PF03803">
    <property type="entry name" value="Scramblase"/>
    <property type="match status" value="1"/>
</dbReference>
<dbReference type="PANTHER" id="PTHR23248">
    <property type="entry name" value="PHOSPHOLIPID SCRAMBLASE-RELATED"/>
    <property type="match status" value="1"/>
</dbReference>
<dbReference type="Proteomes" id="UP001415857">
    <property type="component" value="Unassembled WGS sequence"/>
</dbReference>
<reference evidence="3 4" key="1">
    <citation type="journal article" date="2024" name="Plant J.">
        <title>Genome sequences and population genomics reveal climatic adaptation and genomic divergence between two closely related sweetgum species.</title>
        <authorList>
            <person name="Xu W.Q."/>
            <person name="Ren C.Q."/>
            <person name="Zhang X.Y."/>
            <person name="Comes H.P."/>
            <person name="Liu X.H."/>
            <person name="Li Y.G."/>
            <person name="Kettle C.J."/>
            <person name="Jalonen R."/>
            <person name="Gaisberger H."/>
            <person name="Ma Y.Z."/>
            <person name="Qiu Y.X."/>
        </authorList>
    </citation>
    <scope>NUCLEOTIDE SEQUENCE [LARGE SCALE GENOMIC DNA]</scope>
    <source>
        <strain evidence="3">Hangzhou</strain>
    </source>
</reference>
<dbReference type="PANTHER" id="PTHR23248:SF9">
    <property type="entry name" value="PHOSPHOLIPID SCRAMBLASE"/>
    <property type="match status" value="1"/>
</dbReference>
<evidence type="ECO:0000256" key="1">
    <source>
        <dbReference type="ARBA" id="ARBA00005350"/>
    </source>
</evidence>
<evidence type="ECO:0000313" key="4">
    <source>
        <dbReference type="Proteomes" id="UP001415857"/>
    </source>
</evidence>
<evidence type="ECO:0000256" key="2">
    <source>
        <dbReference type="RuleBase" id="RU363116"/>
    </source>
</evidence>
<dbReference type="GO" id="GO:0017128">
    <property type="term" value="F:phospholipid scramblase activity"/>
    <property type="evidence" value="ECO:0007669"/>
    <property type="project" value="InterPro"/>
</dbReference>
<dbReference type="EMBL" id="JBBPBK010000013">
    <property type="protein sequence ID" value="KAK9271737.1"/>
    <property type="molecule type" value="Genomic_DNA"/>
</dbReference>
<name>A0AAP0R6E0_LIQFO</name>
<organism evidence="3 4">
    <name type="scientific">Liquidambar formosana</name>
    <name type="common">Formosan gum</name>
    <dbReference type="NCBI Taxonomy" id="63359"/>
    <lineage>
        <taxon>Eukaryota</taxon>
        <taxon>Viridiplantae</taxon>
        <taxon>Streptophyta</taxon>
        <taxon>Embryophyta</taxon>
        <taxon>Tracheophyta</taxon>
        <taxon>Spermatophyta</taxon>
        <taxon>Magnoliopsida</taxon>
        <taxon>eudicotyledons</taxon>
        <taxon>Gunneridae</taxon>
        <taxon>Pentapetalae</taxon>
        <taxon>Saxifragales</taxon>
        <taxon>Altingiaceae</taxon>
        <taxon>Liquidambar</taxon>
    </lineage>
</organism>
<protein>
    <recommendedName>
        <fullName evidence="2">Phospholipid scramblase</fullName>
    </recommendedName>
</protein>
<accession>A0AAP0R6E0</accession>
<dbReference type="InterPro" id="IPR005552">
    <property type="entry name" value="Scramblase"/>
</dbReference>
<proteinExistence type="inferred from homology"/>